<sequence length="262" mass="29718">MSEDSGRSKHSNGSDDSEGSEGHDVGELSNSNEILFRQSCRTTYLCLLNKKLSVDQKLCRKKRRLYILIGISEFLLPNRNGTVFPILFKIVDDLKSLCQYNWGGVVYEYLVGSLCNASLVLKMMNIKVGDSALKSSLDKNVIVPDLCVSKQELLHAVVREAYDVFGHEVGRSKRESERVGVGAKKDEVELLIEKQEREIRELQQSLSILEGVVHERKTERWKECHPVTPSTNVQNERVEKYEDHFYSECGQQSHQAGTPLKS</sequence>
<protein>
    <recommendedName>
        <fullName evidence="5">Aminotransferase-like</fullName>
    </recommendedName>
</protein>
<feature type="coiled-coil region" evidence="1">
    <location>
        <begin position="185"/>
        <end position="212"/>
    </location>
</feature>
<feature type="region of interest" description="Disordered" evidence="2">
    <location>
        <begin position="1"/>
        <end position="26"/>
    </location>
</feature>
<evidence type="ECO:0000256" key="2">
    <source>
        <dbReference type="SAM" id="MobiDB-lite"/>
    </source>
</evidence>
<accession>A0A4D6N251</accession>
<dbReference type="EMBL" id="CP039353">
    <property type="protein sequence ID" value="QCE06931.1"/>
    <property type="molecule type" value="Genomic_DNA"/>
</dbReference>
<keyword evidence="4" id="KW-1185">Reference proteome</keyword>
<evidence type="ECO:0008006" key="5">
    <source>
        <dbReference type="Google" id="ProtNLM"/>
    </source>
</evidence>
<name>A0A4D6N251_VIGUN</name>
<proteinExistence type="predicted"/>
<organism evidence="3 4">
    <name type="scientific">Vigna unguiculata</name>
    <name type="common">Cowpea</name>
    <dbReference type="NCBI Taxonomy" id="3917"/>
    <lineage>
        <taxon>Eukaryota</taxon>
        <taxon>Viridiplantae</taxon>
        <taxon>Streptophyta</taxon>
        <taxon>Embryophyta</taxon>
        <taxon>Tracheophyta</taxon>
        <taxon>Spermatophyta</taxon>
        <taxon>Magnoliopsida</taxon>
        <taxon>eudicotyledons</taxon>
        <taxon>Gunneridae</taxon>
        <taxon>Pentapetalae</taxon>
        <taxon>rosids</taxon>
        <taxon>fabids</taxon>
        <taxon>Fabales</taxon>
        <taxon>Fabaceae</taxon>
        <taxon>Papilionoideae</taxon>
        <taxon>50 kb inversion clade</taxon>
        <taxon>NPAAA clade</taxon>
        <taxon>indigoferoid/millettioid clade</taxon>
        <taxon>Phaseoleae</taxon>
        <taxon>Vigna</taxon>
    </lineage>
</organism>
<reference evidence="3 4" key="1">
    <citation type="submission" date="2019-04" db="EMBL/GenBank/DDBJ databases">
        <title>An improved genome assembly and genetic linkage map for asparagus bean, Vigna unguiculata ssp. sesquipedialis.</title>
        <authorList>
            <person name="Xia Q."/>
            <person name="Zhang R."/>
            <person name="Dong Y."/>
        </authorList>
    </citation>
    <scope>NUCLEOTIDE SEQUENCE [LARGE SCALE GENOMIC DNA]</scope>
    <source>
        <tissue evidence="3">Leaf</tissue>
    </source>
</reference>
<dbReference type="Proteomes" id="UP000501690">
    <property type="component" value="Linkage Group LG9"/>
</dbReference>
<dbReference type="AlphaFoldDB" id="A0A4D6N251"/>
<evidence type="ECO:0000256" key="1">
    <source>
        <dbReference type="SAM" id="Coils"/>
    </source>
</evidence>
<gene>
    <name evidence="3" type="ORF">DEO72_LG9g1945</name>
</gene>
<evidence type="ECO:0000313" key="4">
    <source>
        <dbReference type="Proteomes" id="UP000501690"/>
    </source>
</evidence>
<evidence type="ECO:0000313" key="3">
    <source>
        <dbReference type="EMBL" id="QCE06931.1"/>
    </source>
</evidence>
<keyword evidence="1" id="KW-0175">Coiled coil</keyword>